<sequence>MRGRGFFPRSGGSSGGGGGTGSLTGSSALVSVSGSSGSLLGPVCSVSSASGPGGTGGNSGSLPSGLGSNLNLGIGLTGSASCLVSTVPGSAASGRPGVVDVFRSRAPNTSRPPSMHVDDFSKLEDEAASGLVEVSLANSIQLLSL</sequence>
<feature type="region of interest" description="Disordered" evidence="1">
    <location>
        <begin position="1"/>
        <end position="22"/>
    </location>
</feature>
<keyword evidence="3" id="KW-1185">Reference proteome</keyword>
<proteinExistence type="predicted"/>
<dbReference type="PANTHER" id="PTHR23185">
    <property type="entry name" value="PROTEIN VIRILIZER HOMOLOG"/>
    <property type="match status" value="1"/>
</dbReference>
<dbReference type="Proteomes" id="UP000784294">
    <property type="component" value="Unassembled WGS sequence"/>
</dbReference>
<protein>
    <submittedName>
        <fullName evidence="2">Uncharacterized protein</fullName>
    </submittedName>
</protein>
<feature type="compositionally biased region" description="Gly residues" evidence="1">
    <location>
        <begin position="12"/>
        <end position="22"/>
    </location>
</feature>
<evidence type="ECO:0000313" key="3">
    <source>
        <dbReference type="Proteomes" id="UP000784294"/>
    </source>
</evidence>
<dbReference type="AlphaFoldDB" id="A0A448XKA0"/>
<organism evidence="2 3">
    <name type="scientific">Protopolystoma xenopodis</name>
    <dbReference type="NCBI Taxonomy" id="117903"/>
    <lineage>
        <taxon>Eukaryota</taxon>
        <taxon>Metazoa</taxon>
        <taxon>Spiralia</taxon>
        <taxon>Lophotrochozoa</taxon>
        <taxon>Platyhelminthes</taxon>
        <taxon>Monogenea</taxon>
        <taxon>Polyopisthocotylea</taxon>
        <taxon>Polystomatidea</taxon>
        <taxon>Polystomatidae</taxon>
        <taxon>Protopolystoma</taxon>
    </lineage>
</organism>
<gene>
    <name evidence="2" type="ORF">PXEA_LOCUS32119</name>
</gene>
<comment type="caution">
    <text evidence="2">The sequence shown here is derived from an EMBL/GenBank/DDBJ whole genome shotgun (WGS) entry which is preliminary data.</text>
</comment>
<dbReference type="OrthoDB" id="6287340at2759"/>
<reference evidence="2" key="1">
    <citation type="submission" date="2018-11" db="EMBL/GenBank/DDBJ databases">
        <authorList>
            <consortium name="Pathogen Informatics"/>
        </authorList>
    </citation>
    <scope>NUCLEOTIDE SEQUENCE</scope>
</reference>
<evidence type="ECO:0000256" key="1">
    <source>
        <dbReference type="SAM" id="MobiDB-lite"/>
    </source>
</evidence>
<accession>A0A448XKA0</accession>
<feature type="region of interest" description="Disordered" evidence="1">
    <location>
        <begin position="43"/>
        <end position="64"/>
    </location>
</feature>
<evidence type="ECO:0000313" key="2">
    <source>
        <dbReference type="EMBL" id="VEL38679.1"/>
    </source>
</evidence>
<dbReference type="EMBL" id="CAAALY010258638">
    <property type="protein sequence ID" value="VEL38679.1"/>
    <property type="molecule type" value="Genomic_DNA"/>
</dbReference>
<dbReference type="GO" id="GO:0003723">
    <property type="term" value="F:RNA binding"/>
    <property type="evidence" value="ECO:0007669"/>
    <property type="project" value="TreeGrafter"/>
</dbReference>
<dbReference type="PANTHER" id="PTHR23185:SF0">
    <property type="entry name" value="PROTEIN VIRILIZER HOMOLOG"/>
    <property type="match status" value="1"/>
</dbReference>
<dbReference type="GO" id="GO:0036396">
    <property type="term" value="C:RNA N6-methyladenosine methyltransferase complex"/>
    <property type="evidence" value="ECO:0007669"/>
    <property type="project" value="TreeGrafter"/>
</dbReference>
<name>A0A448XKA0_9PLAT</name>
<dbReference type="InterPro" id="IPR026736">
    <property type="entry name" value="Virilizer"/>
</dbReference>